<dbReference type="FunFam" id="1.20.1070.10:FF:000086">
    <property type="entry name" value="Dopamine D2 receptor 2"/>
    <property type="match status" value="1"/>
</dbReference>
<dbReference type="GO" id="GO:0042734">
    <property type="term" value="C:presynaptic membrane"/>
    <property type="evidence" value="ECO:0007669"/>
    <property type="project" value="TreeGrafter"/>
</dbReference>
<comment type="similarity">
    <text evidence="11">Belongs to the G-protein coupled receptor 1 family.</text>
</comment>
<dbReference type="GO" id="GO:0043266">
    <property type="term" value="P:regulation of potassium ion transport"/>
    <property type="evidence" value="ECO:0007669"/>
    <property type="project" value="TreeGrafter"/>
</dbReference>
<keyword evidence="6 12" id="KW-0472">Membrane</keyword>
<feature type="transmembrane region" description="Helical" evidence="12">
    <location>
        <begin position="43"/>
        <end position="66"/>
    </location>
</feature>
<dbReference type="PANTHER" id="PTHR24248">
    <property type="entry name" value="ADRENERGIC RECEPTOR-RELATED G-PROTEIN COUPLED RECEPTOR"/>
    <property type="match status" value="1"/>
</dbReference>
<evidence type="ECO:0000256" key="8">
    <source>
        <dbReference type="ARBA" id="ARBA00023170"/>
    </source>
</evidence>
<name>A0A7L4L5W6_9CORV</name>
<dbReference type="PANTHER" id="PTHR24248:SF87">
    <property type="entry name" value="D(2) DOPAMINE RECEPTOR"/>
    <property type="match status" value="1"/>
</dbReference>
<dbReference type="PRINTS" id="PR00567">
    <property type="entry name" value="DOPAMINED2R"/>
</dbReference>
<comment type="caution">
    <text evidence="14">The sequence shown here is derived from an EMBL/GenBank/DDBJ whole genome shotgun (WGS) entry which is preliminary data.</text>
</comment>
<dbReference type="GO" id="GO:0060158">
    <property type="term" value="P:phospholipase C-activating dopamine receptor signaling pathway"/>
    <property type="evidence" value="ECO:0007669"/>
    <property type="project" value="TreeGrafter"/>
</dbReference>
<feature type="domain" description="G-protein coupled receptors family 1 profile" evidence="13">
    <location>
        <begin position="58"/>
        <end position="399"/>
    </location>
</feature>
<dbReference type="GO" id="GO:0098978">
    <property type="term" value="C:glutamatergic synapse"/>
    <property type="evidence" value="ECO:0007669"/>
    <property type="project" value="TreeGrafter"/>
</dbReference>
<evidence type="ECO:0000256" key="6">
    <source>
        <dbReference type="ARBA" id="ARBA00023136"/>
    </source>
</evidence>
<evidence type="ECO:0000256" key="2">
    <source>
        <dbReference type="ARBA" id="ARBA00022475"/>
    </source>
</evidence>
<evidence type="ECO:0000259" key="13">
    <source>
        <dbReference type="PROSITE" id="PS50262"/>
    </source>
</evidence>
<evidence type="ECO:0000313" key="15">
    <source>
        <dbReference type="Proteomes" id="UP000576729"/>
    </source>
</evidence>
<proteinExistence type="inferred from homology"/>
<dbReference type="Gene3D" id="1.20.1070.10">
    <property type="entry name" value="Rhodopsin 7-helix transmembrane proteins"/>
    <property type="match status" value="1"/>
</dbReference>
<evidence type="ECO:0000256" key="1">
    <source>
        <dbReference type="ARBA" id="ARBA00004651"/>
    </source>
</evidence>
<evidence type="ECO:0000256" key="7">
    <source>
        <dbReference type="ARBA" id="ARBA00023157"/>
    </source>
</evidence>
<feature type="transmembrane region" description="Helical" evidence="12">
    <location>
        <begin position="159"/>
        <end position="179"/>
    </location>
</feature>
<evidence type="ECO:0000256" key="11">
    <source>
        <dbReference type="RuleBase" id="RU000688"/>
    </source>
</evidence>
<dbReference type="SUPFAM" id="SSF81321">
    <property type="entry name" value="Family A G protein-coupled receptor-like"/>
    <property type="match status" value="1"/>
</dbReference>
<dbReference type="GO" id="GO:0051481">
    <property type="term" value="P:negative regulation of cytosolic calcium ion concentration"/>
    <property type="evidence" value="ECO:0007669"/>
    <property type="project" value="TreeGrafter"/>
</dbReference>
<feature type="non-terminal residue" evidence="14">
    <location>
        <position position="399"/>
    </location>
</feature>
<dbReference type="InterPro" id="IPR001922">
    <property type="entry name" value="Dopamine_D2_rcpt"/>
</dbReference>
<feature type="transmembrane region" description="Helical" evidence="12">
    <location>
        <begin position="199"/>
        <end position="223"/>
    </location>
</feature>
<dbReference type="PROSITE" id="PS00237">
    <property type="entry name" value="G_PROTEIN_RECEP_F1_1"/>
    <property type="match status" value="1"/>
</dbReference>
<dbReference type="GO" id="GO:0001591">
    <property type="term" value="F:dopamine neurotransmitter receptor activity, coupled via Gi/Go"/>
    <property type="evidence" value="ECO:0007669"/>
    <property type="project" value="TreeGrafter"/>
</dbReference>
<dbReference type="AlphaFoldDB" id="A0A7L4L5W6"/>
<evidence type="ECO:0000256" key="9">
    <source>
        <dbReference type="ARBA" id="ARBA00023180"/>
    </source>
</evidence>
<keyword evidence="9" id="KW-0325">Glycoprotein</keyword>
<comment type="subcellular location">
    <subcellularLocation>
        <location evidence="1">Cell membrane</location>
        <topology evidence="1">Multi-pass membrane protein</topology>
    </subcellularLocation>
</comment>
<dbReference type="GO" id="GO:0051967">
    <property type="term" value="P:negative regulation of synaptic transmission, glutamatergic"/>
    <property type="evidence" value="ECO:0007669"/>
    <property type="project" value="TreeGrafter"/>
</dbReference>
<dbReference type="Proteomes" id="UP000576729">
    <property type="component" value="Unassembled WGS sequence"/>
</dbReference>
<keyword evidence="3 11" id="KW-0812">Transmembrane</keyword>
<keyword evidence="15" id="KW-1185">Reference proteome</keyword>
<evidence type="ECO:0000256" key="3">
    <source>
        <dbReference type="ARBA" id="ARBA00022692"/>
    </source>
</evidence>
<feature type="non-terminal residue" evidence="14">
    <location>
        <position position="1"/>
    </location>
</feature>
<dbReference type="PROSITE" id="PS50262">
    <property type="entry name" value="G_PROTEIN_RECEP_F1_2"/>
    <property type="match status" value="1"/>
</dbReference>
<keyword evidence="5 11" id="KW-0297">G-protein coupled receptor</keyword>
<dbReference type="PRINTS" id="PR00237">
    <property type="entry name" value="GPCRRHODOPSN"/>
</dbReference>
<evidence type="ECO:0000256" key="10">
    <source>
        <dbReference type="ARBA" id="ARBA00023224"/>
    </source>
</evidence>
<dbReference type="GO" id="GO:0004930">
    <property type="term" value="F:G protein-coupled receptor activity"/>
    <property type="evidence" value="ECO:0007669"/>
    <property type="project" value="UniProtKB-KW"/>
</dbReference>
<keyword evidence="2" id="KW-1003">Cell membrane</keyword>
<gene>
    <name evidence="14" type="primary">Drd2</name>
    <name evidence="14" type="ORF">CALWIL_R08761</name>
</gene>
<keyword evidence="10 11" id="KW-0807">Transducer</keyword>
<dbReference type="InterPro" id="IPR017452">
    <property type="entry name" value="GPCR_Rhodpsn_7TM"/>
</dbReference>
<keyword evidence="4 12" id="KW-1133">Transmembrane helix</keyword>
<sequence>RVELAPGTRTPMDPLNLSWYDGDRNWSRALNASDAAQKPHYNYYAVLLTLLIFVIVFGNVLVCMAVSRERALQTTTNYLIVSLAVADLLVATLVMPWVVYLEVVGEWRFSRIHCDIFVTLDVMMCTASILNLCAISIDRYTAVAMPMLYNTRYSSKRRVTVMIAVVWVLSFAISCPLLFGLNNTDEKECIIGNPAFVVYSSIVSFYVPFIVTLLVYVQIYIVLRRRRKRVSTKRSSHVLDSDTQAPLKDKCTHPEDVKLCTVIVKSNGSFQVNKRKVEAESHIEEMEMEMVSSTSPPEKTALKPTAPSNHQLIVPVASNRGNNSTLQAPLNSPGKVEKNGHAKESHHTAKVFEIHSLPNGKTRNLLKAVIRRKLSQQKEKKATQMLAIVLGESVPWLPW</sequence>
<evidence type="ECO:0000313" key="14">
    <source>
        <dbReference type="EMBL" id="NXY60458.1"/>
    </source>
</evidence>
<accession>A0A7L4L5W6</accession>
<dbReference type="EMBL" id="VWPU01012373">
    <property type="protein sequence ID" value="NXY60458.1"/>
    <property type="molecule type" value="Genomic_DNA"/>
</dbReference>
<reference evidence="14 15" key="1">
    <citation type="submission" date="2019-09" db="EMBL/GenBank/DDBJ databases">
        <title>Bird 10,000 Genomes (B10K) Project - Family phase.</title>
        <authorList>
            <person name="Zhang G."/>
        </authorList>
    </citation>
    <scope>NUCLEOTIDE SEQUENCE [LARGE SCALE GENOMIC DNA]</scope>
    <source>
        <strain evidence="14">B10K-OTA-212792</strain>
        <tissue evidence="14">Blood</tissue>
    </source>
</reference>
<keyword evidence="8 11" id="KW-0675">Receptor</keyword>
<evidence type="ECO:0000256" key="4">
    <source>
        <dbReference type="ARBA" id="ARBA00022989"/>
    </source>
</evidence>
<protein>
    <submittedName>
        <fullName evidence="14">DRD2 protein</fullName>
    </submittedName>
</protein>
<feature type="transmembrane region" description="Helical" evidence="12">
    <location>
        <begin position="78"/>
        <end position="100"/>
    </location>
</feature>
<dbReference type="GO" id="GO:0007195">
    <property type="term" value="P:adenylate cyclase-inhibiting dopamine receptor signaling pathway"/>
    <property type="evidence" value="ECO:0007669"/>
    <property type="project" value="InterPro"/>
</dbReference>
<dbReference type="Pfam" id="PF00001">
    <property type="entry name" value="7tm_1"/>
    <property type="match status" value="1"/>
</dbReference>
<dbReference type="SMART" id="SM01381">
    <property type="entry name" value="7TM_GPCR_Srsx"/>
    <property type="match status" value="1"/>
</dbReference>
<keyword evidence="7" id="KW-1015">Disulfide bond</keyword>
<dbReference type="InterPro" id="IPR000276">
    <property type="entry name" value="GPCR_Rhodpsn"/>
</dbReference>
<organism evidence="14 15">
    <name type="scientific">Callaeas wilsoni</name>
    <name type="common">North Island kokako</name>
    <dbReference type="NCBI Taxonomy" id="1347786"/>
    <lineage>
        <taxon>Eukaryota</taxon>
        <taxon>Metazoa</taxon>
        <taxon>Chordata</taxon>
        <taxon>Craniata</taxon>
        <taxon>Vertebrata</taxon>
        <taxon>Euteleostomi</taxon>
        <taxon>Archelosauria</taxon>
        <taxon>Archosauria</taxon>
        <taxon>Dinosauria</taxon>
        <taxon>Saurischia</taxon>
        <taxon>Theropoda</taxon>
        <taxon>Coelurosauria</taxon>
        <taxon>Aves</taxon>
        <taxon>Neognathae</taxon>
        <taxon>Neoaves</taxon>
        <taxon>Telluraves</taxon>
        <taxon>Australaves</taxon>
        <taxon>Passeriformes</taxon>
        <taxon>Corvoidea</taxon>
        <taxon>Callaeidae</taxon>
        <taxon>Callaeas</taxon>
    </lineage>
</organism>
<dbReference type="GO" id="GO:0014059">
    <property type="term" value="P:regulation of dopamine secretion"/>
    <property type="evidence" value="ECO:0007669"/>
    <property type="project" value="TreeGrafter"/>
</dbReference>
<evidence type="ECO:0000256" key="12">
    <source>
        <dbReference type="SAM" id="Phobius"/>
    </source>
</evidence>
<feature type="transmembrane region" description="Helical" evidence="12">
    <location>
        <begin position="116"/>
        <end position="138"/>
    </location>
</feature>
<evidence type="ECO:0000256" key="5">
    <source>
        <dbReference type="ARBA" id="ARBA00023040"/>
    </source>
</evidence>